<dbReference type="InterPro" id="IPR035940">
    <property type="entry name" value="CAP_sf"/>
</dbReference>
<reference evidence="4" key="2">
    <citation type="submission" date="2020-09" db="EMBL/GenBank/DDBJ databases">
        <authorList>
            <person name="Sun Q."/>
            <person name="Ohkuma M."/>
        </authorList>
    </citation>
    <scope>NUCLEOTIDE SEQUENCE</scope>
    <source>
        <strain evidence="4">JCM 4956</strain>
    </source>
</reference>
<feature type="compositionally biased region" description="Basic and acidic residues" evidence="1">
    <location>
        <begin position="168"/>
        <end position="182"/>
    </location>
</feature>
<feature type="region of interest" description="Disordered" evidence="1">
    <location>
        <begin position="145"/>
        <end position="244"/>
    </location>
</feature>
<feature type="compositionally biased region" description="Polar residues" evidence="1">
    <location>
        <begin position="208"/>
        <end position="218"/>
    </location>
</feature>
<feature type="domain" description="SCP" evidence="3">
    <location>
        <begin position="251"/>
        <end position="365"/>
    </location>
</feature>
<evidence type="ECO:0000313" key="5">
    <source>
        <dbReference type="Proteomes" id="UP000645555"/>
    </source>
</evidence>
<keyword evidence="2" id="KW-0472">Membrane</keyword>
<proteinExistence type="predicted"/>
<dbReference type="Pfam" id="PF00188">
    <property type="entry name" value="CAP"/>
    <property type="match status" value="1"/>
</dbReference>
<dbReference type="SUPFAM" id="SSF55797">
    <property type="entry name" value="PR-1-like"/>
    <property type="match status" value="1"/>
</dbReference>
<dbReference type="AlphaFoldDB" id="A0A918KRC9"/>
<reference evidence="4" key="1">
    <citation type="journal article" date="2014" name="Int. J. Syst. Evol. Microbiol.">
        <title>Complete genome sequence of Corynebacterium casei LMG S-19264T (=DSM 44701T), isolated from a smear-ripened cheese.</title>
        <authorList>
            <consortium name="US DOE Joint Genome Institute (JGI-PGF)"/>
            <person name="Walter F."/>
            <person name="Albersmeier A."/>
            <person name="Kalinowski J."/>
            <person name="Ruckert C."/>
        </authorList>
    </citation>
    <scope>NUCLEOTIDE SEQUENCE</scope>
    <source>
        <strain evidence="4">JCM 4956</strain>
    </source>
</reference>
<dbReference type="Gene3D" id="3.40.33.10">
    <property type="entry name" value="CAP"/>
    <property type="match status" value="1"/>
</dbReference>
<feature type="compositionally biased region" description="Low complexity" evidence="1">
    <location>
        <begin position="222"/>
        <end position="244"/>
    </location>
</feature>
<evidence type="ECO:0000313" key="4">
    <source>
        <dbReference type="EMBL" id="GGX72952.1"/>
    </source>
</evidence>
<comment type="caution">
    <text evidence="4">The sequence shown here is derived from an EMBL/GenBank/DDBJ whole genome shotgun (WGS) entry which is preliminary data.</text>
</comment>
<dbReference type="RefSeq" id="WP_190037412.1">
    <property type="nucleotide sequence ID" value="NZ_BMWD01000016.1"/>
</dbReference>
<dbReference type="EMBL" id="BMWD01000016">
    <property type="protein sequence ID" value="GGX72952.1"/>
    <property type="molecule type" value="Genomic_DNA"/>
</dbReference>
<feature type="transmembrane region" description="Helical" evidence="2">
    <location>
        <begin position="113"/>
        <end position="134"/>
    </location>
</feature>
<accession>A0A918KRC9</accession>
<dbReference type="InterPro" id="IPR014044">
    <property type="entry name" value="CAP_dom"/>
</dbReference>
<feature type="compositionally biased region" description="Basic and acidic residues" evidence="1">
    <location>
        <begin position="197"/>
        <end position="206"/>
    </location>
</feature>
<dbReference type="CDD" id="cd05379">
    <property type="entry name" value="CAP_bacterial"/>
    <property type="match status" value="1"/>
</dbReference>
<organism evidence="4 5">
    <name type="scientific">Streptomyces fructofermentans</name>
    <dbReference type="NCBI Taxonomy" id="152141"/>
    <lineage>
        <taxon>Bacteria</taxon>
        <taxon>Bacillati</taxon>
        <taxon>Actinomycetota</taxon>
        <taxon>Actinomycetes</taxon>
        <taxon>Kitasatosporales</taxon>
        <taxon>Streptomycetaceae</taxon>
        <taxon>Streptomyces</taxon>
    </lineage>
</organism>
<feature type="region of interest" description="Disordered" evidence="1">
    <location>
        <begin position="88"/>
        <end position="111"/>
    </location>
</feature>
<sequence length="367" mass="37247">MGRHRRSAAGRAVTGRATGVTQTYDEYDSTANGYAAPDARGYGDDYATAGGYATAGLYDSPGGIHERTGELYSTSDAYLFASDPAAHATTGYEPGGGPRGHRRRKKGATPVRTGLLGVSAAVAMGAVAVASGVLPGSDSYSIGGNGDKVQAADTPSDVETQGGTTGAAEDRAAPGTSRDLERAPSASPSASAPAKTTPEKTAEKPSAKPSTKAPTQSRTKAPKAPATKAPETTPSKEASTGTGSTAEAAVLSLVNDERAKAGCSPVTASSTLAALAQTFSEDMAARSFFDHTDPDGASPWDRAEKVGIANLGGENIARGQADAAAVMEAWMNSPGHRANILNCDFKTLGVGAHFGAGGPWWTQDFGY</sequence>
<protein>
    <submittedName>
        <fullName evidence="4">Membrane protein</fullName>
    </submittedName>
</protein>
<keyword evidence="2" id="KW-1133">Transmembrane helix</keyword>
<feature type="compositionally biased region" description="Low complexity" evidence="1">
    <location>
        <begin position="183"/>
        <end position="194"/>
    </location>
</feature>
<dbReference type="PANTHER" id="PTHR31157:SF1">
    <property type="entry name" value="SCP DOMAIN-CONTAINING PROTEIN"/>
    <property type="match status" value="1"/>
</dbReference>
<name>A0A918KRC9_9ACTN</name>
<dbReference type="Proteomes" id="UP000645555">
    <property type="component" value="Unassembled WGS sequence"/>
</dbReference>
<evidence type="ECO:0000256" key="2">
    <source>
        <dbReference type="SAM" id="Phobius"/>
    </source>
</evidence>
<keyword evidence="5" id="KW-1185">Reference proteome</keyword>
<gene>
    <name evidence="4" type="ORF">GCM10010515_45680</name>
</gene>
<evidence type="ECO:0000259" key="3">
    <source>
        <dbReference type="Pfam" id="PF00188"/>
    </source>
</evidence>
<evidence type="ECO:0000256" key="1">
    <source>
        <dbReference type="SAM" id="MobiDB-lite"/>
    </source>
</evidence>
<keyword evidence="2" id="KW-0812">Transmembrane</keyword>
<dbReference type="PANTHER" id="PTHR31157">
    <property type="entry name" value="SCP DOMAIN-CONTAINING PROTEIN"/>
    <property type="match status" value="1"/>
</dbReference>